<accession>X0TF47</accession>
<sequence length="34" mass="4270">IISDQKRQKIQIKEKIYDHKPRLMSQITWMKKQE</sequence>
<proteinExistence type="predicted"/>
<protein>
    <submittedName>
        <fullName evidence="1">Uncharacterized protein</fullName>
    </submittedName>
</protein>
<comment type="caution">
    <text evidence="1">The sequence shown here is derived from an EMBL/GenBank/DDBJ whole genome shotgun (WGS) entry which is preliminary data.</text>
</comment>
<evidence type="ECO:0000313" key="1">
    <source>
        <dbReference type="EMBL" id="GAF91829.1"/>
    </source>
</evidence>
<reference evidence="1" key="1">
    <citation type="journal article" date="2014" name="Front. Microbiol.">
        <title>High frequency of phylogenetically diverse reductive dehalogenase-homologous genes in deep subseafloor sedimentary metagenomes.</title>
        <authorList>
            <person name="Kawai M."/>
            <person name="Futagami T."/>
            <person name="Toyoda A."/>
            <person name="Takaki Y."/>
            <person name="Nishi S."/>
            <person name="Hori S."/>
            <person name="Arai W."/>
            <person name="Tsubouchi T."/>
            <person name="Morono Y."/>
            <person name="Uchiyama I."/>
            <person name="Ito T."/>
            <person name="Fujiyama A."/>
            <person name="Inagaki F."/>
            <person name="Takami H."/>
        </authorList>
    </citation>
    <scope>NUCLEOTIDE SEQUENCE</scope>
    <source>
        <strain evidence="1">Expedition CK06-06</strain>
    </source>
</reference>
<feature type="non-terminal residue" evidence="1">
    <location>
        <position position="1"/>
    </location>
</feature>
<gene>
    <name evidence="1" type="ORF">S01H1_22786</name>
</gene>
<name>X0TF47_9ZZZZ</name>
<dbReference type="AlphaFoldDB" id="X0TF47"/>
<organism evidence="1">
    <name type="scientific">marine sediment metagenome</name>
    <dbReference type="NCBI Taxonomy" id="412755"/>
    <lineage>
        <taxon>unclassified sequences</taxon>
        <taxon>metagenomes</taxon>
        <taxon>ecological metagenomes</taxon>
    </lineage>
</organism>
<dbReference type="EMBL" id="BARS01012945">
    <property type="protein sequence ID" value="GAF91829.1"/>
    <property type="molecule type" value="Genomic_DNA"/>
</dbReference>